<proteinExistence type="predicted"/>
<dbReference type="OrthoDB" id="5598396at2759"/>
<protein>
    <submittedName>
        <fullName evidence="1">Uncharacterized protein</fullName>
    </submittedName>
</protein>
<feature type="non-terminal residue" evidence="1">
    <location>
        <position position="103"/>
    </location>
</feature>
<sequence>PAQLAWSIDHLVLKCSILMGMAIDLTTAAFYSSAVNSYLTFCNLHNLPPAPSDDTFSLYVTWQSFFINQKSVDSYLSGICNNLKPYYPDVQKICLSLLLSRTL</sequence>
<organism evidence="1 2">
    <name type="scientific">Athelia psychrophila</name>
    <dbReference type="NCBI Taxonomy" id="1759441"/>
    <lineage>
        <taxon>Eukaryota</taxon>
        <taxon>Fungi</taxon>
        <taxon>Dikarya</taxon>
        <taxon>Basidiomycota</taxon>
        <taxon>Agaricomycotina</taxon>
        <taxon>Agaricomycetes</taxon>
        <taxon>Agaricomycetidae</taxon>
        <taxon>Atheliales</taxon>
        <taxon>Atheliaceae</taxon>
        <taxon>Athelia</taxon>
    </lineage>
</organism>
<accession>A0A166A6D4</accession>
<feature type="non-terminal residue" evidence="1">
    <location>
        <position position="1"/>
    </location>
</feature>
<keyword evidence="2" id="KW-1185">Reference proteome</keyword>
<dbReference type="Proteomes" id="UP000076532">
    <property type="component" value="Unassembled WGS sequence"/>
</dbReference>
<evidence type="ECO:0000313" key="1">
    <source>
        <dbReference type="EMBL" id="KZP11289.1"/>
    </source>
</evidence>
<gene>
    <name evidence="1" type="ORF">FIBSPDRAFT_696867</name>
</gene>
<dbReference type="AlphaFoldDB" id="A0A166A6D4"/>
<dbReference type="EMBL" id="KV417665">
    <property type="protein sequence ID" value="KZP11289.1"/>
    <property type="molecule type" value="Genomic_DNA"/>
</dbReference>
<evidence type="ECO:0000313" key="2">
    <source>
        <dbReference type="Proteomes" id="UP000076532"/>
    </source>
</evidence>
<name>A0A166A6D4_9AGAM</name>
<reference evidence="1 2" key="1">
    <citation type="journal article" date="2016" name="Mol. Biol. Evol.">
        <title>Comparative Genomics of Early-Diverging Mushroom-Forming Fungi Provides Insights into the Origins of Lignocellulose Decay Capabilities.</title>
        <authorList>
            <person name="Nagy L.G."/>
            <person name="Riley R."/>
            <person name="Tritt A."/>
            <person name="Adam C."/>
            <person name="Daum C."/>
            <person name="Floudas D."/>
            <person name="Sun H."/>
            <person name="Yadav J.S."/>
            <person name="Pangilinan J."/>
            <person name="Larsson K.H."/>
            <person name="Matsuura K."/>
            <person name="Barry K."/>
            <person name="Labutti K."/>
            <person name="Kuo R."/>
            <person name="Ohm R.A."/>
            <person name="Bhattacharya S.S."/>
            <person name="Shirouzu T."/>
            <person name="Yoshinaga Y."/>
            <person name="Martin F.M."/>
            <person name="Grigoriev I.V."/>
            <person name="Hibbett D.S."/>
        </authorList>
    </citation>
    <scope>NUCLEOTIDE SEQUENCE [LARGE SCALE GENOMIC DNA]</scope>
    <source>
        <strain evidence="1 2">CBS 109695</strain>
    </source>
</reference>